<evidence type="ECO:0000256" key="2">
    <source>
        <dbReference type="ARBA" id="ARBA00004141"/>
    </source>
</evidence>
<dbReference type="EC" id="3.4.24.-" evidence="11"/>
<dbReference type="GO" id="GO:0004222">
    <property type="term" value="F:metalloendopeptidase activity"/>
    <property type="evidence" value="ECO:0007669"/>
    <property type="project" value="InterPro"/>
</dbReference>
<dbReference type="InterPro" id="IPR041489">
    <property type="entry name" value="PDZ_6"/>
</dbReference>
<dbReference type="AlphaFoldDB" id="A0A841HHE1"/>
<organism evidence="13 14">
    <name type="scientific">Povalibacter uvarum</name>
    <dbReference type="NCBI Taxonomy" id="732238"/>
    <lineage>
        <taxon>Bacteria</taxon>
        <taxon>Pseudomonadati</taxon>
        <taxon>Pseudomonadota</taxon>
        <taxon>Gammaproteobacteria</taxon>
        <taxon>Steroidobacterales</taxon>
        <taxon>Steroidobacteraceae</taxon>
        <taxon>Povalibacter</taxon>
    </lineage>
</organism>
<comment type="cofactor">
    <cofactor evidence="1 11">
        <name>Zn(2+)</name>
        <dbReference type="ChEBI" id="CHEBI:29105"/>
    </cofactor>
</comment>
<dbReference type="Pfam" id="PF02163">
    <property type="entry name" value="Peptidase_M50"/>
    <property type="match status" value="1"/>
</dbReference>
<dbReference type="CDD" id="cd23081">
    <property type="entry name" value="cpPDZ_EcRseP-like"/>
    <property type="match status" value="1"/>
</dbReference>
<comment type="subcellular location">
    <subcellularLocation>
        <location evidence="2">Membrane</location>
        <topology evidence="2">Multi-pass membrane protein</topology>
    </subcellularLocation>
</comment>
<proteinExistence type="inferred from homology"/>
<name>A0A841HHE1_9GAMM</name>
<gene>
    <name evidence="13" type="ORF">HNQ60_000586</name>
</gene>
<reference evidence="13 14" key="1">
    <citation type="submission" date="2020-08" db="EMBL/GenBank/DDBJ databases">
        <title>Genomic Encyclopedia of Type Strains, Phase IV (KMG-IV): sequencing the most valuable type-strain genomes for metagenomic binning, comparative biology and taxonomic classification.</title>
        <authorList>
            <person name="Goeker M."/>
        </authorList>
    </citation>
    <scope>NUCLEOTIDE SEQUENCE [LARGE SCALE GENOMIC DNA]</scope>
    <source>
        <strain evidence="13 14">DSM 26723</strain>
    </source>
</reference>
<evidence type="ECO:0000256" key="9">
    <source>
        <dbReference type="ARBA" id="ARBA00023049"/>
    </source>
</evidence>
<dbReference type="Proteomes" id="UP000588068">
    <property type="component" value="Unassembled WGS sequence"/>
</dbReference>
<keyword evidence="4 13" id="KW-0645">Protease</keyword>
<dbReference type="SUPFAM" id="SSF50156">
    <property type="entry name" value="PDZ domain-like"/>
    <property type="match status" value="2"/>
</dbReference>
<accession>A0A841HHE1</accession>
<feature type="domain" description="PDZ" evidence="12">
    <location>
        <begin position="122"/>
        <end position="194"/>
    </location>
</feature>
<dbReference type="GO" id="GO:0046872">
    <property type="term" value="F:metal ion binding"/>
    <property type="evidence" value="ECO:0007669"/>
    <property type="project" value="UniProtKB-KW"/>
</dbReference>
<dbReference type="InterPro" id="IPR001478">
    <property type="entry name" value="PDZ"/>
</dbReference>
<dbReference type="SMART" id="SM00228">
    <property type="entry name" value="PDZ"/>
    <property type="match status" value="2"/>
</dbReference>
<evidence type="ECO:0000313" key="13">
    <source>
        <dbReference type="EMBL" id="MBB6091740.1"/>
    </source>
</evidence>
<dbReference type="GO" id="GO:0016020">
    <property type="term" value="C:membrane"/>
    <property type="evidence" value="ECO:0007669"/>
    <property type="project" value="UniProtKB-SubCell"/>
</dbReference>
<feature type="transmembrane region" description="Helical" evidence="11">
    <location>
        <begin position="12"/>
        <end position="35"/>
    </location>
</feature>
<evidence type="ECO:0000259" key="12">
    <source>
        <dbReference type="SMART" id="SM00228"/>
    </source>
</evidence>
<evidence type="ECO:0000256" key="5">
    <source>
        <dbReference type="ARBA" id="ARBA00022692"/>
    </source>
</evidence>
<protein>
    <recommendedName>
        <fullName evidence="11">Zinc metalloprotease</fullName>
        <ecNumber evidence="11">3.4.24.-</ecNumber>
    </recommendedName>
</protein>
<keyword evidence="5 11" id="KW-0812">Transmembrane</keyword>
<dbReference type="RefSeq" id="WP_184329522.1">
    <property type="nucleotide sequence ID" value="NZ_JACHHZ010000001.1"/>
</dbReference>
<evidence type="ECO:0000313" key="14">
    <source>
        <dbReference type="Proteomes" id="UP000588068"/>
    </source>
</evidence>
<evidence type="ECO:0000256" key="8">
    <source>
        <dbReference type="ARBA" id="ARBA00022989"/>
    </source>
</evidence>
<dbReference type="CDD" id="cd06163">
    <property type="entry name" value="S2P-M50_PDZ_RseP-like"/>
    <property type="match status" value="1"/>
</dbReference>
<evidence type="ECO:0000256" key="4">
    <source>
        <dbReference type="ARBA" id="ARBA00022670"/>
    </source>
</evidence>
<dbReference type="InterPro" id="IPR004387">
    <property type="entry name" value="Pept_M50_Zn"/>
</dbReference>
<dbReference type="InterPro" id="IPR008915">
    <property type="entry name" value="Peptidase_M50"/>
</dbReference>
<dbReference type="InterPro" id="IPR036034">
    <property type="entry name" value="PDZ_sf"/>
</dbReference>
<sequence>MISTDSPGEVLLAILTFVVAIGILVAVHEFGHFWVARKLGIKVLRFSIGFGKPLWQRVAGEDRVEYVIAAIPLGGYVRLLDEREGDVDPREVHRSFNRAPVWKRVAVLLAGPAFNLVFAVLMYWILFVAGVPTLKPIVGEVTPDSIAARAGLRSEDTILSVDGKPVATLESALIGTLDDLIDDGTITMRVQGRDGSERDVIMDTGERRRALTQADTMLPGLGFDFWRAKEQTLIGDFDETSVAKAAGLAKGDRIVGVDQQPVSDFQQLSQLISPAANRQVTVTVERGTERLDFQVTPRADIVDGKTVGRLGIKSTGKPSDSDLAMTERMRTVQKSGPIAAIGEAAAKTLDTSLFTLRIVGRIVTGDVSLKNISGPIAIAETTGFAARQGWRTFFNTLALISISLGVLNLLPIPILDGGQVVYQLAELVKGKPVSERAQLFGQQIGIAVLILMMSLAFYNDIARHLAP</sequence>
<keyword evidence="10 11" id="KW-0472">Membrane</keyword>
<feature type="domain" description="PDZ" evidence="12">
    <location>
        <begin position="219"/>
        <end position="288"/>
    </location>
</feature>
<dbReference type="PANTHER" id="PTHR42837">
    <property type="entry name" value="REGULATOR OF SIGMA-E PROTEASE RSEP"/>
    <property type="match status" value="1"/>
</dbReference>
<dbReference type="Pfam" id="PF17820">
    <property type="entry name" value="PDZ_6"/>
    <property type="match status" value="2"/>
</dbReference>
<evidence type="ECO:0000256" key="6">
    <source>
        <dbReference type="ARBA" id="ARBA00022801"/>
    </source>
</evidence>
<keyword evidence="6 11" id="KW-0378">Hydrolase</keyword>
<keyword evidence="11" id="KW-0479">Metal-binding</keyword>
<dbReference type="PANTHER" id="PTHR42837:SF2">
    <property type="entry name" value="MEMBRANE METALLOPROTEASE ARASP2, CHLOROPLASTIC-RELATED"/>
    <property type="match status" value="1"/>
</dbReference>
<evidence type="ECO:0000256" key="11">
    <source>
        <dbReference type="RuleBase" id="RU362031"/>
    </source>
</evidence>
<comment type="similarity">
    <text evidence="3 11">Belongs to the peptidase M50B family.</text>
</comment>
<evidence type="ECO:0000256" key="1">
    <source>
        <dbReference type="ARBA" id="ARBA00001947"/>
    </source>
</evidence>
<keyword evidence="7 11" id="KW-0862">Zinc</keyword>
<comment type="caution">
    <text evidence="13">The sequence shown here is derived from an EMBL/GenBank/DDBJ whole genome shotgun (WGS) entry which is preliminary data.</text>
</comment>
<dbReference type="GO" id="GO:0006508">
    <property type="term" value="P:proteolysis"/>
    <property type="evidence" value="ECO:0007669"/>
    <property type="project" value="UniProtKB-KW"/>
</dbReference>
<feature type="transmembrane region" description="Helical" evidence="11">
    <location>
        <begin position="105"/>
        <end position="126"/>
    </location>
</feature>
<evidence type="ECO:0000256" key="3">
    <source>
        <dbReference type="ARBA" id="ARBA00007931"/>
    </source>
</evidence>
<evidence type="ECO:0000256" key="10">
    <source>
        <dbReference type="ARBA" id="ARBA00023136"/>
    </source>
</evidence>
<keyword evidence="9 11" id="KW-0482">Metalloprotease</keyword>
<feature type="transmembrane region" description="Helical" evidence="11">
    <location>
        <begin position="439"/>
        <end position="458"/>
    </location>
</feature>
<keyword evidence="8 11" id="KW-1133">Transmembrane helix</keyword>
<dbReference type="NCBIfam" id="TIGR00054">
    <property type="entry name" value="RIP metalloprotease RseP"/>
    <property type="match status" value="1"/>
</dbReference>
<dbReference type="EMBL" id="JACHHZ010000001">
    <property type="protein sequence ID" value="MBB6091740.1"/>
    <property type="molecule type" value="Genomic_DNA"/>
</dbReference>
<dbReference type="Gene3D" id="2.30.42.10">
    <property type="match status" value="2"/>
</dbReference>
<keyword evidence="14" id="KW-1185">Reference proteome</keyword>
<evidence type="ECO:0000256" key="7">
    <source>
        <dbReference type="ARBA" id="ARBA00022833"/>
    </source>
</evidence>